<feature type="chain" id="PRO_5043830927" evidence="1">
    <location>
        <begin position="22"/>
        <end position="79"/>
    </location>
</feature>
<accession>A0AAV2TQ19</accession>
<organism evidence="2 3">
    <name type="scientific">Calicophoron daubneyi</name>
    <name type="common">Rumen fluke</name>
    <name type="synonym">Paramphistomum daubneyi</name>
    <dbReference type="NCBI Taxonomy" id="300641"/>
    <lineage>
        <taxon>Eukaryota</taxon>
        <taxon>Metazoa</taxon>
        <taxon>Spiralia</taxon>
        <taxon>Lophotrochozoa</taxon>
        <taxon>Platyhelminthes</taxon>
        <taxon>Trematoda</taxon>
        <taxon>Digenea</taxon>
        <taxon>Plagiorchiida</taxon>
        <taxon>Pronocephalata</taxon>
        <taxon>Paramphistomoidea</taxon>
        <taxon>Paramphistomidae</taxon>
        <taxon>Calicophoron</taxon>
    </lineage>
</organism>
<feature type="signal peptide" evidence="1">
    <location>
        <begin position="1"/>
        <end position="21"/>
    </location>
</feature>
<dbReference type="EMBL" id="CAXLJL010000567">
    <property type="protein sequence ID" value="CAL5138981.1"/>
    <property type="molecule type" value="Genomic_DNA"/>
</dbReference>
<evidence type="ECO:0000313" key="3">
    <source>
        <dbReference type="Proteomes" id="UP001497525"/>
    </source>
</evidence>
<keyword evidence="1" id="KW-0732">Signal</keyword>
<proteinExistence type="predicted"/>
<comment type="caution">
    <text evidence="2">The sequence shown here is derived from an EMBL/GenBank/DDBJ whole genome shotgun (WGS) entry which is preliminary data.</text>
</comment>
<sequence>MYSSVYLLALFALAGAERVQAEGAFAPEFEFPHNSRISSVYGKNGDVRVNSEDPLRQRKHLLRTVQGDIDWEDVLRCRW</sequence>
<protein>
    <submittedName>
        <fullName evidence="2">Uncharacterized protein</fullName>
    </submittedName>
</protein>
<name>A0AAV2TQ19_CALDB</name>
<evidence type="ECO:0000313" key="2">
    <source>
        <dbReference type="EMBL" id="CAL5138981.1"/>
    </source>
</evidence>
<dbReference type="Proteomes" id="UP001497525">
    <property type="component" value="Unassembled WGS sequence"/>
</dbReference>
<reference evidence="2" key="1">
    <citation type="submission" date="2024-06" db="EMBL/GenBank/DDBJ databases">
        <authorList>
            <person name="Liu X."/>
            <person name="Lenzi L."/>
            <person name="Haldenby T S."/>
            <person name="Uol C."/>
        </authorList>
    </citation>
    <scope>NUCLEOTIDE SEQUENCE</scope>
</reference>
<gene>
    <name evidence="2" type="ORF">CDAUBV1_LOCUS14038</name>
</gene>
<dbReference type="AlphaFoldDB" id="A0AAV2TQ19"/>
<evidence type="ECO:0000256" key="1">
    <source>
        <dbReference type="SAM" id="SignalP"/>
    </source>
</evidence>